<keyword evidence="2" id="KW-1185">Reference proteome</keyword>
<sequence length="67" mass="7359">MPQKKRERLPDSPVTPAENSLGHTAQKGPDSPIRSCLYYLLCGWLCDTFKPISKPKDVNSSAETPAS</sequence>
<protein>
    <submittedName>
        <fullName evidence="1">Uncharacterized protein</fullName>
    </submittedName>
</protein>
<accession>A0ACB9S533</accession>
<reference evidence="2" key="1">
    <citation type="journal article" date="2023" name="Front. Plant Sci.">
        <title>Chromosomal-level genome assembly of Melastoma candidum provides insights into trichome evolution.</title>
        <authorList>
            <person name="Zhong Y."/>
            <person name="Wu W."/>
            <person name="Sun C."/>
            <person name="Zou P."/>
            <person name="Liu Y."/>
            <person name="Dai S."/>
            <person name="Zhou R."/>
        </authorList>
    </citation>
    <scope>NUCLEOTIDE SEQUENCE [LARGE SCALE GENOMIC DNA]</scope>
</reference>
<evidence type="ECO:0000313" key="2">
    <source>
        <dbReference type="Proteomes" id="UP001057402"/>
    </source>
</evidence>
<gene>
    <name evidence="1" type="ORF">MLD38_003608</name>
</gene>
<proteinExistence type="predicted"/>
<dbReference type="Proteomes" id="UP001057402">
    <property type="component" value="Chromosome 2"/>
</dbReference>
<dbReference type="EMBL" id="CM042881">
    <property type="protein sequence ID" value="KAI4385601.1"/>
    <property type="molecule type" value="Genomic_DNA"/>
</dbReference>
<evidence type="ECO:0000313" key="1">
    <source>
        <dbReference type="EMBL" id="KAI4385601.1"/>
    </source>
</evidence>
<organism evidence="1 2">
    <name type="scientific">Melastoma candidum</name>
    <dbReference type="NCBI Taxonomy" id="119954"/>
    <lineage>
        <taxon>Eukaryota</taxon>
        <taxon>Viridiplantae</taxon>
        <taxon>Streptophyta</taxon>
        <taxon>Embryophyta</taxon>
        <taxon>Tracheophyta</taxon>
        <taxon>Spermatophyta</taxon>
        <taxon>Magnoliopsida</taxon>
        <taxon>eudicotyledons</taxon>
        <taxon>Gunneridae</taxon>
        <taxon>Pentapetalae</taxon>
        <taxon>rosids</taxon>
        <taxon>malvids</taxon>
        <taxon>Myrtales</taxon>
        <taxon>Melastomataceae</taxon>
        <taxon>Melastomatoideae</taxon>
        <taxon>Melastomateae</taxon>
        <taxon>Melastoma</taxon>
    </lineage>
</organism>
<comment type="caution">
    <text evidence="1">The sequence shown here is derived from an EMBL/GenBank/DDBJ whole genome shotgun (WGS) entry which is preliminary data.</text>
</comment>
<name>A0ACB9S533_9MYRT</name>